<dbReference type="Proteomes" id="UP001141552">
    <property type="component" value="Unassembled WGS sequence"/>
</dbReference>
<protein>
    <submittedName>
        <fullName evidence="1">Uncharacterized protein</fullName>
    </submittedName>
</protein>
<dbReference type="OrthoDB" id="852337at2759"/>
<organism evidence="1 2">
    <name type="scientific">Turnera subulata</name>
    <dbReference type="NCBI Taxonomy" id="218843"/>
    <lineage>
        <taxon>Eukaryota</taxon>
        <taxon>Viridiplantae</taxon>
        <taxon>Streptophyta</taxon>
        <taxon>Embryophyta</taxon>
        <taxon>Tracheophyta</taxon>
        <taxon>Spermatophyta</taxon>
        <taxon>Magnoliopsida</taxon>
        <taxon>eudicotyledons</taxon>
        <taxon>Gunneridae</taxon>
        <taxon>Pentapetalae</taxon>
        <taxon>rosids</taxon>
        <taxon>fabids</taxon>
        <taxon>Malpighiales</taxon>
        <taxon>Passifloraceae</taxon>
        <taxon>Turnera</taxon>
    </lineage>
</organism>
<dbReference type="EMBL" id="JAKUCV010007265">
    <property type="protein sequence ID" value="KAJ4824103.1"/>
    <property type="molecule type" value="Genomic_DNA"/>
</dbReference>
<evidence type="ECO:0000313" key="1">
    <source>
        <dbReference type="EMBL" id="KAJ4824103.1"/>
    </source>
</evidence>
<proteinExistence type="predicted"/>
<reference evidence="1" key="1">
    <citation type="submission" date="2022-02" db="EMBL/GenBank/DDBJ databases">
        <authorList>
            <person name="Henning P.M."/>
            <person name="McCubbin A.G."/>
            <person name="Shore J.S."/>
        </authorList>
    </citation>
    <scope>NUCLEOTIDE SEQUENCE</scope>
    <source>
        <strain evidence="1">F60SS</strain>
        <tissue evidence="1">Leaves</tissue>
    </source>
</reference>
<comment type="caution">
    <text evidence="1">The sequence shown here is derived from an EMBL/GenBank/DDBJ whole genome shotgun (WGS) entry which is preliminary data.</text>
</comment>
<sequence>MSEVRLDRAVATTNWCELFPNATERWAREEESEHVVADVWIDDRGESTCQLVMEKIKATRVSLLQWSRQKFDGNRRRVRELRAEIAGLHDHIQNTHTVHMRRLACTELDRLLEQEEVFWKQRSRVLWLEDGDRNTAYFHRRASQIRKANQLKGLRDEGGVLRQE</sequence>
<dbReference type="AlphaFoldDB" id="A0A9Q0F352"/>
<reference evidence="1" key="2">
    <citation type="journal article" date="2023" name="Plants (Basel)">
        <title>Annotation of the Turnera subulata (Passifloraceae) Draft Genome Reveals the S-Locus Evolved after the Divergence of Turneroideae from Passifloroideae in a Stepwise Manner.</title>
        <authorList>
            <person name="Henning P.M."/>
            <person name="Roalson E.H."/>
            <person name="Mir W."/>
            <person name="McCubbin A.G."/>
            <person name="Shore J.S."/>
        </authorList>
    </citation>
    <scope>NUCLEOTIDE SEQUENCE</scope>
    <source>
        <strain evidence="1">F60SS</strain>
    </source>
</reference>
<name>A0A9Q0F352_9ROSI</name>
<evidence type="ECO:0000313" key="2">
    <source>
        <dbReference type="Proteomes" id="UP001141552"/>
    </source>
</evidence>
<accession>A0A9Q0F352</accession>
<keyword evidence="2" id="KW-1185">Reference proteome</keyword>
<gene>
    <name evidence="1" type="ORF">Tsubulata_034299</name>
</gene>